<name>A0A286UQ53_9AGAM</name>
<organism evidence="1 2">
    <name type="scientific">Pyrrhoderma noxium</name>
    <dbReference type="NCBI Taxonomy" id="2282107"/>
    <lineage>
        <taxon>Eukaryota</taxon>
        <taxon>Fungi</taxon>
        <taxon>Dikarya</taxon>
        <taxon>Basidiomycota</taxon>
        <taxon>Agaricomycotina</taxon>
        <taxon>Agaricomycetes</taxon>
        <taxon>Hymenochaetales</taxon>
        <taxon>Hymenochaetaceae</taxon>
        <taxon>Pyrrhoderma</taxon>
    </lineage>
</organism>
<sequence length="71" mass="7844">MTTIAAVAIYNEVRGRRQSSVEVKSSVVEADGVEGNALIAEVGDEKRTSAERPINRYNSQSKMELVWITMT</sequence>
<proteinExistence type="predicted"/>
<protein>
    <submittedName>
        <fullName evidence="1">Uncharacterized protein</fullName>
    </submittedName>
</protein>
<evidence type="ECO:0000313" key="2">
    <source>
        <dbReference type="Proteomes" id="UP000217199"/>
    </source>
</evidence>
<gene>
    <name evidence="1" type="ORF">PNOK_0167500</name>
</gene>
<dbReference type="Proteomes" id="UP000217199">
    <property type="component" value="Unassembled WGS sequence"/>
</dbReference>
<keyword evidence="2" id="KW-1185">Reference proteome</keyword>
<accession>A0A286UQ53</accession>
<reference evidence="1 2" key="1">
    <citation type="journal article" date="2017" name="Mol. Ecol.">
        <title>Comparative and population genomic landscape of Phellinus noxius: A hypervariable fungus causing root rot in trees.</title>
        <authorList>
            <person name="Chung C.L."/>
            <person name="Lee T.J."/>
            <person name="Akiba M."/>
            <person name="Lee H.H."/>
            <person name="Kuo T.H."/>
            <person name="Liu D."/>
            <person name="Ke H.M."/>
            <person name="Yokoi T."/>
            <person name="Roa M.B."/>
            <person name="Lu M.J."/>
            <person name="Chang Y.Y."/>
            <person name="Ann P.J."/>
            <person name="Tsai J.N."/>
            <person name="Chen C.Y."/>
            <person name="Tzean S.S."/>
            <person name="Ota Y."/>
            <person name="Hattori T."/>
            <person name="Sahashi N."/>
            <person name="Liou R.F."/>
            <person name="Kikuchi T."/>
            <person name="Tsai I.J."/>
        </authorList>
    </citation>
    <scope>NUCLEOTIDE SEQUENCE [LARGE SCALE GENOMIC DNA]</scope>
    <source>
        <strain evidence="1 2">FFPRI411160</strain>
    </source>
</reference>
<evidence type="ECO:0000313" key="1">
    <source>
        <dbReference type="EMBL" id="PAV21718.1"/>
    </source>
</evidence>
<dbReference type="InParanoid" id="A0A286UQ53"/>
<dbReference type="EMBL" id="NBII01000002">
    <property type="protein sequence ID" value="PAV21718.1"/>
    <property type="molecule type" value="Genomic_DNA"/>
</dbReference>
<dbReference type="AlphaFoldDB" id="A0A286UQ53"/>
<comment type="caution">
    <text evidence="1">The sequence shown here is derived from an EMBL/GenBank/DDBJ whole genome shotgun (WGS) entry which is preliminary data.</text>
</comment>